<dbReference type="Pfam" id="PF03134">
    <property type="entry name" value="TB2_DP1_HVA22"/>
    <property type="match status" value="1"/>
</dbReference>
<dbReference type="GO" id="GO:0016020">
    <property type="term" value="C:membrane"/>
    <property type="evidence" value="ECO:0007669"/>
    <property type="project" value="UniProtKB-SubCell"/>
</dbReference>
<feature type="region of interest" description="Disordered" evidence="6">
    <location>
        <begin position="1"/>
        <end position="21"/>
    </location>
</feature>
<dbReference type="AlphaFoldDB" id="A0A9W8B8E8"/>
<evidence type="ECO:0000256" key="5">
    <source>
        <dbReference type="ARBA" id="ARBA00023136"/>
    </source>
</evidence>
<keyword evidence="8" id="KW-1185">Reference proteome</keyword>
<protein>
    <submittedName>
        <fullName evidence="7">Uncharacterized protein</fullName>
    </submittedName>
</protein>
<keyword evidence="3" id="KW-0812">Transmembrane</keyword>
<evidence type="ECO:0000313" key="8">
    <source>
        <dbReference type="Proteomes" id="UP001151582"/>
    </source>
</evidence>
<dbReference type="PANTHER" id="PTHR12300">
    <property type="entry name" value="HVA22-LIKE PROTEINS"/>
    <property type="match status" value="1"/>
</dbReference>
<evidence type="ECO:0000313" key="7">
    <source>
        <dbReference type="EMBL" id="KAJ1983092.1"/>
    </source>
</evidence>
<accession>A0A9W8B8E8</accession>
<feature type="region of interest" description="Disordered" evidence="6">
    <location>
        <begin position="486"/>
        <end position="506"/>
    </location>
</feature>
<evidence type="ECO:0000256" key="1">
    <source>
        <dbReference type="ARBA" id="ARBA00004141"/>
    </source>
</evidence>
<organism evidence="7 8">
    <name type="scientific">Dimargaris verticillata</name>
    <dbReference type="NCBI Taxonomy" id="2761393"/>
    <lineage>
        <taxon>Eukaryota</taxon>
        <taxon>Fungi</taxon>
        <taxon>Fungi incertae sedis</taxon>
        <taxon>Zoopagomycota</taxon>
        <taxon>Kickxellomycotina</taxon>
        <taxon>Dimargaritomycetes</taxon>
        <taxon>Dimargaritales</taxon>
        <taxon>Dimargaritaceae</taxon>
        <taxon>Dimargaris</taxon>
    </lineage>
</organism>
<comment type="caution">
    <text evidence="7">The sequence shown here is derived from an EMBL/GenBank/DDBJ whole genome shotgun (WGS) entry which is preliminary data.</text>
</comment>
<keyword evidence="4" id="KW-1133">Transmembrane helix</keyword>
<feature type="compositionally biased region" description="Polar residues" evidence="6">
    <location>
        <begin position="151"/>
        <end position="162"/>
    </location>
</feature>
<evidence type="ECO:0000256" key="4">
    <source>
        <dbReference type="ARBA" id="ARBA00022989"/>
    </source>
</evidence>
<dbReference type="OrthoDB" id="5566146at2759"/>
<comment type="subcellular location">
    <subcellularLocation>
        <location evidence="1">Membrane</location>
        <topology evidence="1">Multi-pass membrane protein</topology>
    </subcellularLocation>
</comment>
<keyword evidence="5" id="KW-0472">Membrane</keyword>
<proteinExistence type="inferred from homology"/>
<feature type="compositionally biased region" description="Polar residues" evidence="6">
    <location>
        <begin position="433"/>
        <end position="446"/>
    </location>
</feature>
<feature type="region of interest" description="Disordered" evidence="6">
    <location>
        <begin position="396"/>
        <end position="446"/>
    </location>
</feature>
<comment type="similarity">
    <text evidence="2">Belongs to the DP1 family.</text>
</comment>
<dbReference type="InterPro" id="IPR004345">
    <property type="entry name" value="TB2_DP1_HVA22"/>
</dbReference>
<reference evidence="7" key="1">
    <citation type="submission" date="2022-07" db="EMBL/GenBank/DDBJ databases">
        <title>Phylogenomic reconstructions and comparative analyses of Kickxellomycotina fungi.</title>
        <authorList>
            <person name="Reynolds N.K."/>
            <person name="Stajich J.E."/>
            <person name="Barry K."/>
            <person name="Grigoriev I.V."/>
            <person name="Crous P."/>
            <person name="Smith M.E."/>
        </authorList>
    </citation>
    <scope>NUCLEOTIDE SEQUENCE</scope>
    <source>
        <strain evidence="7">RSA 567</strain>
    </source>
</reference>
<gene>
    <name evidence="7" type="ORF">H4R34_001480</name>
</gene>
<dbReference type="EMBL" id="JANBQB010000070">
    <property type="protein sequence ID" value="KAJ1983092.1"/>
    <property type="molecule type" value="Genomic_DNA"/>
</dbReference>
<evidence type="ECO:0000256" key="6">
    <source>
        <dbReference type="SAM" id="MobiDB-lite"/>
    </source>
</evidence>
<feature type="region of interest" description="Disordered" evidence="6">
    <location>
        <begin position="134"/>
        <end position="170"/>
    </location>
</feature>
<sequence>MASPRPTDQQGSAARSKPTEASLQVTELLNQRLTRGEMSVPNAWQPVYQRARLMLVVLCSRVEQLLTRHWLYQLLLQRSQVPPLVLFLLTLGSALAVAQRVYLHTAGTIFQLVGFAYPVTKTIQTLLTLDGDRHPSLDDDRPSATFRHRTSTPSATRANQADSPPLSAAGRPSAWDYHPMAALDSARLPQWATQADEAHRWLRYWLLYASLQLSDHTCGWLLRSVPYYSFLRIVTVLWAQHPWSHTSGHFYRSFALPLYRRWLHSRWQSSNLVSAAFADQPWKTMATPRHATQSDPPPHFDPLASHLDSPVHKLDSATAGFEATPPLDEKLAPDATSFSTPQLRVDTTHFGTIDPLAQSNYCMDMMPSALVDAGFVLPTPLTSPHTVLDLEQPYNVRRRRSRRESTRAKRASLMVGSSSGKPPLSAPGGYQPRNRTTSVSNPEISSTLSFSPTIKLAARSGQTMVGPRDHGIDPSSKWQSVNIPFHPLLPSSPDQPLGWDFDSLAP</sequence>
<name>A0A9W8B8E8_9FUNG</name>
<dbReference type="Proteomes" id="UP001151582">
    <property type="component" value="Unassembled WGS sequence"/>
</dbReference>
<evidence type="ECO:0000256" key="3">
    <source>
        <dbReference type="ARBA" id="ARBA00022692"/>
    </source>
</evidence>
<dbReference type="PANTHER" id="PTHR12300:SF161">
    <property type="entry name" value="RECEPTOR EXPRESSION-ENHANCING PROTEIN"/>
    <property type="match status" value="1"/>
</dbReference>
<evidence type="ECO:0000256" key="2">
    <source>
        <dbReference type="ARBA" id="ARBA00008573"/>
    </source>
</evidence>